<reference evidence="2" key="1">
    <citation type="submission" date="2019-08" db="EMBL/GenBank/DDBJ databases">
        <authorList>
            <person name="Kucharzyk K."/>
            <person name="Murdoch R.W."/>
            <person name="Higgins S."/>
            <person name="Loffler F."/>
        </authorList>
    </citation>
    <scope>NUCLEOTIDE SEQUENCE</scope>
</reference>
<dbReference type="AlphaFoldDB" id="A0A644Y248"/>
<sequence>MRVERRHVVVRVPPQGHCDALRRALGQVEAGPDVVQGAELDHDVMDPGRVRRDDGQRVVPGVEVEEVRLERLVLVVRQPEAEHLLVEGHHPRGISGEQHRVPQPQHTGAEAAHRTTGGEGLVGDLGPVEDLDPVALRVEAPQTCAHPTVVPGDPVHLVVRDLPLVQSAGDPLQRLGPRDLEAVEPAAAVVGDDEALRAVVHPQRQPAPGGLHRLHAGDVVPEALPVVQPVGGHSDVAEGIEDQVGACVRLCVGPCREPLVLC</sequence>
<gene>
    <name evidence="2" type="ORF">SDC9_69033</name>
</gene>
<name>A0A644Y248_9ZZZZ</name>
<comment type="caution">
    <text evidence="2">The sequence shown here is derived from an EMBL/GenBank/DDBJ whole genome shotgun (WGS) entry which is preliminary data.</text>
</comment>
<evidence type="ECO:0000313" key="2">
    <source>
        <dbReference type="EMBL" id="MPM22576.1"/>
    </source>
</evidence>
<protein>
    <submittedName>
        <fullName evidence="2">Uncharacterized protein</fullName>
    </submittedName>
</protein>
<evidence type="ECO:0000256" key="1">
    <source>
        <dbReference type="SAM" id="MobiDB-lite"/>
    </source>
</evidence>
<feature type="region of interest" description="Disordered" evidence="1">
    <location>
        <begin position="91"/>
        <end position="111"/>
    </location>
</feature>
<accession>A0A644Y248</accession>
<organism evidence="2">
    <name type="scientific">bioreactor metagenome</name>
    <dbReference type="NCBI Taxonomy" id="1076179"/>
    <lineage>
        <taxon>unclassified sequences</taxon>
        <taxon>metagenomes</taxon>
        <taxon>ecological metagenomes</taxon>
    </lineage>
</organism>
<dbReference type="EMBL" id="VSSQ01003837">
    <property type="protein sequence ID" value="MPM22576.1"/>
    <property type="molecule type" value="Genomic_DNA"/>
</dbReference>
<proteinExistence type="predicted"/>